<dbReference type="Gene3D" id="2.60.40.10">
    <property type="entry name" value="Immunoglobulins"/>
    <property type="match status" value="1"/>
</dbReference>
<evidence type="ECO:0000256" key="5">
    <source>
        <dbReference type="ARBA" id="ARBA00022729"/>
    </source>
</evidence>
<dbReference type="Pfam" id="PF22508">
    <property type="entry name" value="InlJ_IG"/>
    <property type="match status" value="1"/>
</dbReference>
<evidence type="ECO:0000256" key="6">
    <source>
        <dbReference type="ARBA" id="ARBA00022737"/>
    </source>
</evidence>
<keyword evidence="9" id="KW-1133">Transmembrane helix</keyword>
<dbReference type="InterPro" id="IPR054769">
    <property type="entry name" value="InlJ_EF-hand"/>
</dbReference>
<dbReference type="AlphaFoldDB" id="G2ZD17"/>
<dbReference type="InterPro" id="IPR019931">
    <property type="entry name" value="LPXTG_anchor"/>
</dbReference>
<dbReference type="InterPro" id="IPR001611">
    <property type="entry name" value="Leu-rich_rpt"/>
</dbReference>
<keyword evidence="9" id="KW-0472">Membrane</keyword>
<sequence length="596" mass="65959">MKTAKFMLILTLSVTMTSYVPIADVYAATNTHSEDQIIAADKLLKQNKETQSANIVKNDNVQAISKTYNDWFPDDVLAAEVAREFGDTSDELVSEGDLASLKQLFCHGLGIQDSTGIEYLTGLEELVISRNQLTTLDISKNTNLAILDCGSNLLTNIDISKNLELDEFKCNDNQLTNLDVSKNIALYLLYLDNNQLTDLDVSKNLNLGGIYCRNNQLTNLDVSKNPKLSTLQCEDNQLTSLDLSKNPKLMWLECENNQLANLDVSNNPEVLNIYCYNNQLTNLDLSSNVNLQTFFCSDNQLTNLDVSKNLKLSTIDCFNNQLKDISSIPDNIANYSATNQLILEPLQVIDANKLVYAIPTNLFDKNGDELSIIVPKNGGVYDAASKTITWDNLTESGEVEYTFSSIDNEFTGTVSVPHQTRALTSDDEISYIEGTTRTEAAFLTDIHASISPVSETIKSNFTDVVDLTTPGKYQVTLRVTNSSITKEVTVYVTAKPNDDTPINPLVPDKQPYDDILPVDKPDDDERSDEEQVSPANVPVKITEQETPTKAGKVAVNTKSLPKTGDNSSSGWTVAGYIFFGFSLFYLIKRKKNKLNG</sequence>
<keyword evidence="7" id="KW-0572">Peptidoglycan-anchor</keyword>
<dbReference type="InterPro" id="IPR052574">
    <property type="entry name" value="CDIRP"/>
</dbReference>
<dbReference type="PROSITE" id="PS51450">
    <property type="entry name" value="LRR"/>
    <property type="match status" value="1"/>
</dbReference>
<dbReference type="EMBL" id="FR687253">
    <property type="protein sequence ID" value="CBW85177.1"/>
    <property type="molecule type" value="Genomic_DNA"/>
</dbReference>
<reference evidence="15 16" key="1">
    <citation type="journal article" date="2011" name="J. Bacteriol.">
        <title>Complete genome sequence of the animal pathogen Listeria ivanovii, which provides insights into host specificities and evolution of the genus Listeria.</title>
        <authorList>
            <person name="Buchrieser C."/>
            <person name="Rusniok C."/>
            <person name="Garrido P."/>
            <person name="Hain T."/>
            <person name="Scortti M."/>
            <person name="Lampidis R."/>
            <person name="Karst U."/>
            <person name="Chakraborty T."/>
            <person name="Cossart P."/>
            <person name="Kreft J."/>
            <person name="Vazquez-Boland J.A."/>
            <person name="Goebel W."/>
            <person name="Glaser P."/>
        </authorList>
    </citation>
    <scope>NUCLEOTIDE SEQUENCE [LARGE SCALE GENOMIC DNA]</scope>
    <source>
        <strain evidence="16">ATCC BAA-678 / PAM 55</strain>
    </source>
</reference>
<evidence type="ECO:0000256" key="10">
    <source>
        <dbReference type="SAM" id="SignalP"/>
    </source>
</evidence>
<evidence type="ECO:0000256" key="9">
    <source>
        <dbReference type="SAM" id="Phobius"/>
    </source>
</evidence>
<dbReference type="KEGG" id="liv:LIV_0696"/>
<evidence type="ECO:0000256" key="7">
    <source>
        <dbReference type="ARBA" id="ARBA00023088"/>
    </source>
</evidence>
<keyword evidence="5 10" id="KW-0732">Signal</keyword>
<feature type="domain" description="Internalin J EF-hand" evidence="13">
    <location>
        <begin position="65"/>
        <end position="99"/>
    </location>
</feature>
<feature type="compositionally biased region" description="Acidic residues" evidence="8">
    <location>
        <begin position="521"/>
        <end position="531"/>
    </location>
</feature>
<dbReference type="InterPro" id="IPR054717">
    <property type="entry name" value="InlJ_Ig-like"/>
</dbReference>
<protein>
    <submittedName>
        <fullName evidence="15">Internalin, Putative peptidoglycan linked protein (LPXTG motif)</fullName>
    </submittedName>
</protein>
<dbReference type="Pfam" id="PF00746">
    <property type="entry name" value="Gram_pos_anchor"/>
    <property type="match status" value="1"/>
</dbReference>
<dbReference type="SUPFAM" id="SSF52058">
    <property type="entry name" value="L domain-like"/>
    <property type="match status" value="1"/>
</dbReference>
<dbReference type="Pfam" id="PF18981">
    <property type="entry name" value="InlK_D3"/>
    <property type="match status" value="1"/>
</dbReference>
<feature type="chain" id="PRO_5039350730" evidence="10">
    <location>
        <begin position="24"/>
        <end position="596"/>
    </location>
</feature>
<gene>
    <name evidence="15" type="ordered locus">LIV_0696</name>
</gene>
<evidence type="ECO:0000256" key="1">
    <source>
        <dbReference type="ARBA" id="ARBA00004168"/>
    </source>
</evidence>
<proteinExistence type="predicted"/>
<dbReference type="HOGENOM" id="CLU_023619_1_0_9"/>
<evidence type="ECO:0000256" key="2">
    <source>
        <dbReference type="ARBA" id="ARBA00022512"/>
    </source>
</evidence>
<dbReference type="InterPro" id="IPR014756">
    <property type="entry name" value="Ig_E-set"/>
</dbReference>
<keyword evidence="6" id="KW-0677">Repeat</keyword>
<evidence type="ECO:0000256" key="4">
    <source>
        <dbReference type="ARBA" id="ARBA00022614"/>
    </source>
</evidence>
<organism evidence="15 16">
    <name type="scientific">Listeria ivanovii (strain ATCC BAA-678 / PAM 55)</name>
    <dbReference type="NCBI Taxonomy" id="881621"/>
    <lineage>
        <taxon>Bacteria</taxon>
        <taxon>Bacillati</taxon>
        <taxon>Bacillota</taxon>
        <taxon>Bacilli</taxon>
        <taxon>Bacillales</taxon>
        <taxon>Listeriaceae</taxon>
        <taxon>Listeria</taxon>
    </lineage>
</organism>
<dbReference type="OrthoDB" id="2365818at2"/>
<dbReference type="Pfam" id="PF22350">
    <property type="entry name" value="Int_EF-hand"/>
    <property type="match status" value="1"/>
</dbReference>
<feature type="domain" description="Gram-positive cocci surface proteins LPxTG" evidence="11">
    <location>
        <begin position="554"/>
        <end position="593"/>
    </location>
</feature>
<dbReference type="InterPro" id="IPR032675">
    <property type="entry name" value="LRR_dom_sf"/>
</dbReference>
<evidence type="ECO:0000256" key="3">
    <source>
        <dbReference type="ARBA" id="ARBA00022525"/>
    </source>
</evidence>
<dbReference type="InterPro" id="IPR044056">
    <property type="entry name" value="InlI_Ig-like"/>
</dbReference>
<evidence type="ECO:0000256" key="8">
    <source>
        <dbReference type="SAM" id="MobiDB-lite"/>
    </source>
</evidence>
<evidence type="ECO:0000313" key="16">
    <source>
        <dbReference type="Proteomes" id="UP000001286"/>
    </source>
</evidence>
<dbReference type="Proteomes" id="UP000001286">
    <property type="component" value="Chromosome"/>
</dbReference>
<feature type="region of interest" description="Disordered" evidence="8">
    <location>
        <begin position="495"/>
        <end position="566"/>
    </location>
</feature>
<dbReference type="RefSeq" id="WP_014092197.1">
    <property type="nucleotide sequence ID" value="NC_016011.1"/>
</dbReference>
<feature type="compositionally biased region" description="Polar residues" evidence="8">
    <location>
        <begin position="556"/>
        <end position="566"/>
    </location>
</feature>
<comment type="subcellular location">
    <subcellularLocation>
        <location evidence="1">Secreted</location>
        <location evidence="1">Cell wall</location>
        <topology evidence="1">Peptidoglycan-anchor</topology>
    </subcellularLocation>
</comment>
<evidence type="ECO:0000259" key="12">
    <source>
        <dbReference type="Pfam" id="PF18981"/>
    </source>
</evidence>
<evidence type="ECO:0000259" key="11">
    <source>
        <dbReference type="Pfam" id="PF00746"/>
    </source>
</evidence>
<dbReference type="PANTHER" id="PTHR47566">
    <property type="match status" value="1"/>
</dbReference>
<dbReference type="GeneID" id="57075683"/>
<feature type="signal peptide" evidence="10">
    <location>
        <begin position="1"/>
        <end position="23"/>
    </location>
</feature>
<evidence type="ECO:0000259" key="13">
    <source>
        <dbReference type="Pfam" id="PF22350"/>
    </source>
</evidence>
<keyword evidence="3" id="KW-0964">Secreted</keyword>
<dbReference type="GO" id="GO:0035591">
    <property type="term" value="F:signaling adaptor activity"/>
    <property type="evidence" value="ECO:0007669"/>
    <property type="project" value="TreeGrafter"/>
</dbReference>
<dbReference type="SUPFAM" id="SSF81296">
    <property type="entry name" value="E set domains"/>
    <property type="match status" value="1"/>
</dbReference>
<accession>G2ZD17</accession>
<keyword evidence="4" id="KW-0433">Leucine-rich repeat</keyword>
<feature type="transmembrane region" description="Helical" evidence="9">
    <location>
        <begin position="568"/>
        <end position="587"/>
    </location>
</feature>
<dbReference type="PANTHER" id="PTHR47566:SF1">
    <property type="entry name" value="PROTEIN NUD1"/>
    <property type="match status" value="1"/>
</dbReference>
<dbReference type="NCBIfam" id="TIGR01167">
    <property type="entry name" value="LPXTG_anchor"/>
    <property type="match status" value="1"/>
</dbReference>
<evidence type="ECO:0000259" key="14">
    <source>
        <dbReference type="Pfam" id="PF22508"/>
    </source>
</evidence>
<dbReference type="Gene3D" id="3.80.10.10">
    <property type="entry name" value="Ribonuclease Inhibitor"/>
    <property type="match status" value="1"/>
</dbReference>
<name>G2ZD17_LISIP</name>
<keyword evidence="9" id="KW-0812">Transmembrane</keyword>
<feature type="domain" description="Internalin I Ig-like" evidence="12">
    <location>
        <begin position="423"/>
        <end position="493"/>
    </location>
</feature>
<dbReference type="eggNOG" id="COG4886">
    <property type="taxonomic scope" value="Bacteria"/>
</dbReference>
<dbReference type="InterPro" id="IPR013783">
    <property type="entry name" value="Ig-like_fold"/>
</dbReference>
<evidence type="ECO:0000313" key="15">
    <source>
        <dbReference type="EMBL" id="CBW85177.1"/>
    </source>
</evidence>
<feature type="domain" description="Internalin J immunoglobulin-like" evidence="14">
    <location>
        <begin position="340"/>
        <end position="418"/>
    </location>
</feature>
<keyword evidence="2" id="KW-0134">Cell wall</keyword>